<proteinExistence type="predicted"/>
<dbReference type="Proteomes" id="UP001610432">
    <property type="component" value="Unassembled WGS sequence"/>
</dbReference>
<dbReference type="EMBL" id="JBFXLQ010000025">
    <property type="protein sequence ID" value="KAL2866410.1"/>
    <property type="molecule type" value="Genomic_DNA"/>
</dbReference>
<evidence type="ECO:0000256" key="1">
    <source>
        <dbReference type="SAM" id="MobiDB-lite"/>
    </source>
</evidence>
<dbReference type="GeneID" id="98139692"/>
<name>A0ABR4LPD7_9EURO</name>
<dbReference type="RefSeq" id="XP_070885389.1">
    <property type="nucleotide sequence ID" value="XM_071024620.1"/>
</dbReference>
<gene>
    <name evidence="2" type="ORF">BJX67DRAFT_138560</name>
</gene>
<feature type="region of interest" description="Disordered" evidence="1">
    <location>
        <begin position="44"/>
        <end position="78"/>
    </location>
</feature>
<reference evidence="2 3" key="1">
    <citation type="submission" date="2024-07" db="EMBL/GenBank/DDBJ databases">
        <title>Section-level genome sequencing and comparative genomics of Aspergillus sections Usti and Cavernicolus.</title>
        <authorList>
            <consortium name="Lawrence Berkeley National Laboratory"/>
            <person name="Nybo J.L."/>
            <person name="Vesth T.C."/>
            <person name="Theobald S."/>
            <person name="Frisvad J.C."/>
            <person name="Larsen T.O."/>
            <person name="Kjaerboelling I."/>
            <person name="Rothschild-Mancinelli K."/>
            <person name="Lyhne E.K."/>
            <person name="Kogle M.E."/>
            <person name="Barry K."/>
            <person name="Clum A."/>
            <person name="Na H."/>
            <person name="Ledsgaard L."/>
            <person name="Lin J."/>
            <person name="Lipzen A."/>
            <person name="Kuo A."/>
            <person name="Riley R."/>
            <person name="Mondo S."/>
            <person name="Labutti K."/>
            <person name="Haridas S."/>
            <person name="Pangalinan J."/>
            <person name="Salamov A.A."/>
            <person name="Simmons B.A."/>
            <person name="Magnuson J.K."/>
            <person name="Chen J."/>
            <person name="Drula E."/>
            <person name="Henrissat B."/>
            <person name="Wiebenga A."/>
            <person name="Lubbers R.J."/>
            <person name="Gomes A.C."/>
            <person name="Macurrencykelacurrency M.R."/>
            <person name="Stajich J."/>
            <person name="Grigoriev I.V."/>
            <person name="Mortensen U.H."/>
            <person name="De Vries R.P."/>
            <person name="Baker S.E."/>
            <person name="Andersen M.R."/>
        </authorList>
    </citation>
    <scope>NUCLEOTIDE SEQUENCE [LARGE SCALE GENOMIC DNA]</scope>
    <source>
        <strain evidence="2 3">CBS 449.75</strain>
    </source>
</reference>
<evidence type="ECO:0000313" key="2">
    <source>
        <dbReference type="EMBL" id="KAL2866410.1"/>
    </source>
</evidence>
<comment type="caution">
    <text evidence="2">The sequence shown here is derived from an EMBL/GenBank/DDBJ whole genome shotgun (WGS) entry which is preliminary data.</text>
</comment>
<sequence>MIVRHGGLHHLSSVVCRVQHRRSLLPEDFLQSFLSEPEGRNSLPGWNGSWAPEPNSPDSPVARKKTSASHSPPTTASARSRFQSREYYWWLLSLAIIRSRRREQRSRSPKIQGKFAIGTTIALDWHEPVHGVCDCVLRLLRRGLSGCERTRLETCRATSARVSFVMRCLSQKWLFLRLKSGSISICAE</sequence>
<organism evidence="2 3">
    <name type="scientific">Aspergillus lucknowensis</name>
    <dbReference type="NCBI Taxonomy" id="176173"/>
    <lineage>
        <taxon>Eukaryota</taxon>
        <taxon>Fungi</taxon>
        <taxon>Dikarya</taxon>
        <taxon>Ascomycota</taxon>
        <taxon>Pezizomycotina</taxon>
        <taxon>Eurotiomycetes</taxon>
        <taxon>Eurotiomycetidae</taxon>
        <taxon>Eurotiales</taxon>
        <taxon>Aspergillaceae</taxon>
        <taxon>Aspergillus</taxon>
        <taxon>Aspergillus subgen. Nidulantes</taxon>
    </lineage>
</organism>
<protein>
    <submittedName>
        <fullName evidence="2">Uncharacterized protein</fullName>
    </submittedName>
</protein>
<feature type="compositionally biased region" description="Low complexity" evidence="1">
    <location>
        <begin position="68"/>
        <end position="78"/>
    </location>
</feature>
<keyword evidence="3" id="KW-1185">Reference proteome</keyword>
<evidence type="ECO:0000313" key="3">
    <source>
        <dbReference type="Proteomes" id="UP001610432"/>
    </source>
</evidence>
<accession>A0ABR4LPD7</accession>